<protein>
    <submittedName>
        <fullName evidence="1">Uncharacterized protein</fullName>
    </submittedName>
</protein>
<name>A0A2U3KGR0_9BACT</name>
<dbReference type="Proteomes" id="UP000238701">
    <property type="component" value="Unassembled WGS sequence"/>
</dbReference>
<gene>
    <name evidence="1" type="ORF">SBA1_210008</name>
</gene>
<evidence type="ECO:0000313" key="2">
    <source>
        <dbReference type="Proteomes" id="UP000238701"/>
    </source>
</evidence>
<dbReference type="AlphaFoldDB" id="A0A2U3KGR0"/>
<dbReference type="EMBL" id="OMOD01000113">
    <property type="protein sequence ID" value="SPF38862.1"/>
    <property type="molecule type" value="Genomic_DNA"/>
</dbReference>
<reference evidence="2" key="1">
    <citation type="submission" date="2018-02" db="EMBL/GenBank/DDBJ databases">
        <authorList>
            <person name="Hausmann B."/>
        </authorList>
    </citation>
    <scope>NUCLEOTIDE SEQUENCE [LARGE SCALE GENOMIC DNA]</scope>
    <source>
        <strain evidence="2">Peat soil MAG SbA1</strain>
    </source>
</reference>
<accession>A0A2U3KGR0</accession>
<sequence length="59" mass="6349">MIIAPFGKVPAKKIPPFGRRNTAAKYATNCPLAASNALALFLWRGYPPVLPGETGLCYN</sequence>
<proteinExistence type="predicted"/>
<evidence type="ECO:0000313" key="1">
    <source>
        <dbReference type="EMBL" id="SPF38862.1"/>
    </source>
</evidence>
<organism evidence="1 2">
    <name type="scientific">Candidatus Sulfotelmatobacter kueseliae</name>
    <dbReference type="NCBI Taxonomy" id="2042962"/>
    <lineage>
        <taxon>Bacteria</taxon>
        <taxon>Pseudomonadati</taxon>
        <taxon>Acidobacteriota</taxon>
        <taxon>Terriglobia</taxon>
        <taxon>Terriglobales</taxon>
        <taxon>Candidatus Korobacteraceae</taxon>
        <taxon>Candidatus Sulfotelmatobacter</taxon>
    </lineage>
</organism>